<feature type="transmembrane region" description="Helical" evidence="1">
    <location>
        <begin position="335"/>
        <end position="354"/>
    </location>
</feature>
<evidence type="ECO:0000313" key="2">
    <source>
        <dbReference type="EMBL" id="OGY22397.1"/>
    </source>
</evidence>
<feature type="transmembrane region" description="Helical" evidence="1">
    <location>
        <begin position="287"/>
        <end position="306"/>
    </location>
</feature>
<keyword evidence="1" id="KW-0472">Membrane</keyword>
<evidence type="ECO:0008006" key="4">
    <source>
        <dbReference type="Google" id="ProtNLM"/>
    </source>
</evidence>
<dbReference type="Pfam" id="PF26314">
    <property type="entry name" value="MptA_B_family"/>
    <property type="match status" value="1"/>
</dbReference>
<gene>
    <name evidence="2" type="ORF">A3A65_04555</name>
</gene>
<dbReference type="STRING" id="1797593.A3A65_04555"/>
<dbReference type="AlphaFoldDB" id="A0A1G1W4U0"/>
<feature type="transmembrane region" description="Helical" evidence="1">
    <location>
        <begin position="90"/>
        <end position="109"/>
    </location>
</feature>
<keyword evidence="1" id="KW-0812">Transmembrane</keyword>
<feature type="transmembrane region" description="Helical" evidence="1">
    <location>
        <begin position="213"/>
        <end position="246"/>
    </location>
</feature>
<dbReference type="Proteomes" id="UP000176723">
    <property type="component" value="Unassembled WGS sequence"/>
</dbReference>
<feature type="transmembrane region" description="Helical" evidence="1">
    <location>
        <begin position="312"/>
        <end position="328"/>
    </location>
</feature>
<feature type="transmembrane region" description="Helical" evidence="1">
    <location>
        <begin position="366"/>
        <end position="382"/>
    </location>
</feature>
<reference evidence="2 3" key="1">
    <citation type="journal article" date="2016" name="Nat. Commun.">
        <title>Thousands of microbial genomes shed light on interconnected biogeochemical processes in an aquifer system.</title>
        <authorList>
            <person name="Anantharaman K."/>
            <person name="Brown C.T."/>
            <person name="Hug L.A."/>
            <person name="Sharon I."/>
            <person name="Castelle C.J."/>
            <person name="Probst A.J."/>
            <person name="Thomas B.C."/>
            <person name="Singh A."/>
            <person name="Wilkins M.J."/>
            <person name="Karaoz U."/>
            <person name="Brodie E.L."/>
            <person name="Williams K.H."/>
            <person name="Hubbard S.S."/>
            <person name="Banfield J.F."/>
        </authorList>
    </citation>
    <scope>NUCLEOTIDE SEQUENCE [LARGE SCALE GENOMIC DNA]</scope>
</reference>
<comment type="caution">
    <text evidence="2">The sequence shown here is derived from an EMBL/GenBank/DDBJ whole genome shotgun (WGS) entry which is preliminary data.</text>
</comment>
<sequence length="392" mass="44068">MTAKVPLKGAYVLFVLTLIGLSIYSYSQIDLNLTLSSVPVYQSVQRQLILLGYYHRPVSALIYVAFLVLLFLTELHFFKMARRGDLGPHGVWKLSLVSSLLLVVSYPAFSHDLFNYIFDARILVTHKLSPWQFTALDFPDDLWTRFMHWTHRTYPYGPVWLLITIPLYAAGLGKFTLTLFWFKILAVISYLASVKCIQNLLKAVDSKHVAQGMVLFALNPLVLIEALVSAHIDITMTAFLLVALLFASKRKRLAGSLIFLAASAGIKYVTAAALPVWIWWRGKPERFLAALSALLLCLSAATAGAMVLMEPLPWYFIPVLAVIALLPTKKTLQTLSVALSFGLLLRYAPYLYAGDYSDWVRSVREILTWSALLPVAVLWGLRRTKLKKRISG</sequence>
<evidence type="ECO:0000313" key="3">
    <source>
        <dbReference type="Proteomes" id="UP000176723"/>
    </source>
</evidence>
<protein>
    <recommendedName>
        <fullName evidence="4">DUF2029 domain-containing protein</fullName>
    </recommendedName>
</protein>
<dbReference type="EMBL" id="MHCL01000003">
    <property type="protein sequence ID" value="OGY22397.1"/>
    <property type="molecule type" value="Genomic_DNA"/>
</dbReference>
<proteinExistence type="predicted"/>
<feature type="transmembrane region" description="Helical" evidence="1">
    <location>
        <begin position="258"/>
        <end position="280"/>
    </location>
</feature>
<feature type="transmembrane region" description="Helical" evidence="1">
    <location>
        <begin position="60"/>
        <end position="78"/>
    </location>
</feature>
<accession>A0A1G1W4U0</accession>
<organism evidence="2 3">
    <name type="scientific">Candidatus Chisholmbacteria bacterium RIFCSPLOWO2_01_FULL_49_14</name>
    <dbReference type="NCBI Taxonomy" id="1797593"/>
    <lineage>
        <taxon>Bacteria</taxon>
        <taxon>Candidatus Chisholmiibacteriota</taxon>
    </lineage>
</organism>
<evidence type="ECO:0000256" key="1">
    <source>
        <dbReference type="SAM" id="Phobius"/>
    </source>
</evidence>
<feature type="transmembrane region" description="Helical" evidence="1">
    <location>
        <begin position="159"/>
        <end position="192"/>
    </location>
</feature>
<keyword evidence="1" id="KW-1133">Transmembrane helix</keyword>
<name>A0A1G1W4U0_9BACT</name>
<feature type="transmembrane region" description="Helical" evidence="1">
    <location>
        <begin position="9"/>
        <end position="27"/>
    </location>
</feature>